<keyword evidence="2" id="KW-1185">Reference proteome</keyword>
<reference evidence="1 2" key="1">
    <citation type="submission" date="2021-06" db="EMBL/GenBank/DDBJ databases">
        <title>Whole genome sequence of Paenibacillus sophorae DSM23020 for comparative genomics.</title>
        <authorList>
            <person name="Kim M.-J."/>
            <person name="Lee G."/>
            <person name="Shin J.-H."/>
        </authorList>
    </citation>
    <scope>NUCLEOTIDE SEQUENCE [LARGE SCALE GENOMIC DNA]</scope>
    <source>
        <strain evidence="1 2">DSM 23020</strain>
    </source>
</reference>
<evidence type="ECO:0000313" key="2">
    <source>
        <dbReference type="Proteomes" id="UP000683429"/>
    </source>
</evidence>
<name>A0ABX8H8B4_9BACL</name>
<organism evidence="1 2">
    <name type="scientific">Paenibacillus sophorae</name>
    <dbReference type="NCBI Taxonomy" id="1333845"/>
    <lineage>
        <taxon>Bacteria</taxon>
        <taxon>Bacillati</taxon>
        <taxon>Bacillota</taxon>
        <taxon>Bacilli</taxon>
        <taxon>Bacillales</taxon>
        <taxon>Paenibacillaceae</taxon>
        <taxon>Paenibacillus</taxon>
    </lineage>
</organism>
<accession>A0ABX8H8B4</accession>
<evidence type="ECO:0008006" key="3">
    <source>
        <dbReference type="Google" id="ProtNLM"/>
    </source>
</evidence>
<proteinExistence type="predicted"/>
<sequence length="151" mass="15565">MITIANVAINGSKITESIKSGHVTYNIYYWQDGDEFTSGHWSYSGPGSTGAKITGTVTATSTMKVNGVSVAVVGDVTNETWIADPPIPSDDGYNKYVATSPTSGSGQGSITGGNSKNVKLNGSLIAIVGSEVTTCLGNTTTIEDGSSLFNM</sequence>
<gene>
    <name evidence="1" type="ORF">KP014_21345</name>
</gene>
<protein>
    <recommendedName>
        <fullName evidence="3">PAAR motif-containing protein</fullName>
    </recommendedName>
</protein>
<dbReference type="Proteomes" id="UP000683429">
    <property type="component" value="Chromosome"/>
</dbReference>
<dbReference type="EMBL" id="CP076607">
    <property type="protein sequence ID" value="QWU14456.1"/>
    <property type="molecule type" value="Genomic_DNA"/>
</dbReference>
<dbReference type="RefSeq" id="WP_139210547.1">
    <property type="nucleotide sequence ID" value="NZ_CP076607.1"/>
</dbReference>
<evidence type="ECO:0000313" key="1">
    <source>
        <dbReference type="EMBL" id="QWU14456.1"/>
    </source>
</evidence>